<evidence type="ECO:0000313" key="3">
    <source>
        <dbReference type="EMBL" id="OLR65561.1"/>
    </source>
</evidence>
<dbReference type="CDD" id="cd05672">
    <property type="entry name" value="M20_ACY1L2-like"/>
    <property type="match status" value="1"/>
</dbReference>
<dbReference type="Gene3D" id="3.30.70.360">
    <property type="match status" value="1"/>
</dbReference>
<dbReference type="InterPro" id="IPR052030">
    <property type="entry name" value="Peptidase_M20/M20A_hydrolases"/>
</dbReference>
<dbReference type="InterPro" id="IPR002933">
    <property type="entry name" value="Peptidase_M20"/>
</dbReference>
<comment type="similarity">
    <text evidence="1">Belongs to the peptidase M20A family.</text>
</comment>
<gene>
    <name evidence="3" type="ORF">BIV18_08585</name>
</gene>
<dbReference type="GO" id="GO:0046657">
    <property type="term" value="P:folic acid catabolic process"/>
    <property type="evidence" value="ECO:0007669"/>
    <property type="project" value="TreeGrafter"/>
</dbReference>
<dbReference type="SUPFAM" id="SSF55031">
    <property type="entry name" value="Bacterial exopeptidase dimerisation domain"/>
    <property type="match status" value="1"/>
</dbReference>
<dbReference type="SUPFAM" id="SSF53187">
    <property type="entry name" value="Zn-dependent exopeptidases"/>
    <property type="match status" value="1"/>
</dbReference>
<dbReference type="InterPro" id="IPR011650">
    <property type="entry name" value="Peptidase_M20_dimer"/>
</dbReference>
<dbReference type="Pfam" id="PF01546">
    <property type="entry name" value="Peptidase_M20"/>
    <property type="match status" value="1"/>
</dbReference>
<evidence type="ECO:0000313" key="4">
    <source>
        <dbReference type="Proteomes" id="UP000187166"/>
    </source>
</evidence>
<sequence length="398" mass="43914">MEILKKVEEISEELDELRKFIYENPELGFEEYKSSKAHIDLLKKHGFEIEFPYMGCETSFKAVYDSKKKGRTVSYLSEYDALPGIGHGCGHNILGATATGAGIVLSKLIGEIGGRVIVFGTAAEEVGGTKIEIANSDELKDVDVAIEMHPASYNSLTPNSLALSTRRFEFFGKTSHASDAPEKGINALDAQIVLFSAINALRQETKDGTRIHGIIKDGGKAANIIPDYTDSRFYARSPEKKDLLEILEKLENCAKGAALATGCEVKISEYEKGNDNTVRNNAFNAVLKEKLEKYLDEEIKDIELNKGSTDAGNFSHEVPTIHGYFKIADESVNGHTVELRDATMTDYAFSQMKKVIAAIVEVGITILTDDEAFEKIMEEFKENVKSGKIIPHSKLNKD</sequence>
<dbReference type="STRING" id="1465756.BIV18_08585"/>
<dbReference type="EMBL" id="MJIH01000001">
    <property type="protein sequence ID" value="OLR65561.1"/>
    <property type="molecule type" value="Genomic_DNA"/>
</dbReference>
<dbReference type="InterPro" id="IPR036264">
    <property type="entry name" value="Bact_exopeptidase_dim_dom"/>
</dbReference>
<dbReference type="GO" id="GO:0005737">
    <property type="term" value="C:cytoplasm"/>
    <property type="evidence" value="ECO:0007669"/>
    <property type="project" value="TreeGrafter"/>
</dbReference>
<dbReference type="GO" id="GO:0016805">
    <property type="term" value="F:dipeptidase activity"/>
    <property type="evidence" value="ECO:0007669"/>
    <property type="project" value="InterPro"/>
</dbReference>
<name>A0A1U7M1L4_9FIRM</name>
<protein>
    <recommendedName>
        <fullName evidence="1">Peptidase M20 domain-containing protein 2</fullName>
    </recommendedName>
</protein>
<dbReference type="Pfam" id="PF07687">
    <property type="entry name" value="M20_dimer"/>
    <property type="match status" value="1"/>
</dbReference>
<dbReference type="NCBIfam" id="TIGR01891">
    <property type="entry name" value="amidohydrolases"/>
    <property type="match status" value="1"/>
</dbReference>
<reference evidence="3 4" key="1">
    <citation type="journal article" date="2016" name="Appl. Environ. Microbiol.">
        <title>Function and Phylogeny of Bacterial Butyryl Coenzyme A:Acetate Transferases and Their Diversity in the Proximal Colon of Swine.</title>
        <authorList>
            <person name="Trachsel J."/>
            <person name="Bayles D.O."/>
            <person name="Looft T."/>
            <person name="Levine U.Y."/>
            <person name="Allen H.K."/>
        </authorList>
    </citation>
    <scope>NUCLEOTIDE SEQUENCE [LARGE SCALE GENOMIC DNA]</scope>
    <source>
        <strain evidence="3 4">35-6-1</strain>
    </source>
</reference>
<dbReference type="GO" id="GO:0071713">
    <property type="term" value="F:para-aminobenzoyl-glutamate hydrolase activity"/>
    <property type="evidence" value="ECO:0007669"/>
    <property type="project" value="TreeGrafter"/>
</dbReference>
<dbReference type="InterPro" id="IPR017144">
    <property type="entry name" value="Xaa-Arg_dipeptidase"/>
</dbReference>
<keyword evidence="4" id="KW-1185">Reference proteome</keyword>
<evidence type="ECO:0000259" key="2">
    <source>
        <dbReference type="Pfam" id="PF07687"/>
    </source>
</evidence>
<organism evidence="3 4">
    <name type="scientific">Peptoniphilus porci</name>
    <dbReference type="NCBI Taxonomy" id="2652280"/>
    <lineage>
        <taxon>Bacteria</taxon>
        <taxon>Bacillati</taxon>
        <taxon>Bacillota</taxon>
        <taxon>Tissierellia</taxon>
        <taxon>Tissierellales</taxon>
        <taxon>Peptoniphilaceae</taxon>
        <taxon>Peptoniphilus</taxon>
    </lineage>
</organism>
<proteinExistence type="inferred from homology"/>
<dbReference type="FunFam" id="3.30.70.360:FF:000004">
    <property type="entry name" value="Peptidase M20 domain-containing protein 2"/>
    <property type="match status" value="1"/>
</dbReference>
<dbReference type="AlphaFoldDB" id="A0A1U7M1L4"/>
<dbReference type="PIRSF" id="PIRSF037226">
    <property type="entry name" value="Amidohydrolase_ACY1L2_prd"/>
    <property type="match status" value="1"/>
</dbReference>
<dbReference type="PANTHER" id="PTHR30575">
    <property type="entry name" value="PEPTIDASE M20"/>
    <property type="match status" value="1"/>
</dbReference>
<feature type="domain" description="Peptidase M20 dimerisation" evidence="2">
    <location>
        <begin position="167"/>
        <end position="257"/>
    </location>
</feature>
<accession>A0A1U7M1L4</accession>
<dbReference type="Gene3D" id="3.40.630.10">
    <property type="entry name" value="Zn peptidases"/>
    <property type="match status" value="1"/>
</dbReference>
<dbReference type="InterPro" id="IPR017439">
    <property type="entry name" value="Amidohydrolase"/>
</dbReference>
<dbReference type="Proteomes" id="UP000187166">
    <property type="component" value="Unassembled WGS sequence"/>
</dbReference>
<comment type="caution">
    <text evidence="3">The sequence shown here is derived from an EMBL/GenBank/DDBJ whole genome shotgun (WGS) entry which is preliminary data.</text>
</comment>
<evidence type="ECO:0000256" key="1">
    <source>
        <dbReference type="PIRNR" id="PIRNR037226"/>
    </source>
</evidence>
<dbReference type="PANTHER" id="PTHR30575:SF0">
    <property type="entry name" value="XAA-ARG DIPEPTIDASE"/>
    <property type="match status" value="1"/>
</dbReference>